<comment type="caution">
    <text evidence="4">The sequence shown here is derived from an EMBL/GenBank/DDBJ whole genome shotgun (WGS) entry which is preliminary data.</text>
</comment>
<evidence type="ECO:0000256" key="1">
    <source>
        <dbReference type="ARBA" id="ARBA00022801"/>
    </source>
</evidence>
<evidence type="ECO:0000256" key="2">
    <source>
        <dbReference type="SAM" id="MobiDB-lite"/>
    </source>
</evidence>
<dbReference type="InterPro" id="IPR000086">
    <property type="entry name" value="NUDIX_hydrolase_dom"/>
</dbReference>
<dbReference type="Proteomes" id="UP000638263">
    <property type="component" value="Unassembled WGS sequence"/>
</dbReference>
<keyword evidence="1" id="KW-0378">Hydrolase</keyword>
<dbReference type="CDD" id="cd04690">
    <property type="entry name" value="NUDIX_Hydrolase"/>
    <property type="match status" value="1"/>
</dbReference>
<keyword evidence="5" id="KW-1185">Reference proteome</keyword>
<reference evidence="4" key="2">
    <citation type="submission" date="2020-09" db="EMBL/GenBank/DDBJ databases">
        <authorList>
            <person name="Sun Q."/>
            <person name="Zhou Y."/>
        </authorList>
    </citation>
    <scope>NUCLEOTIDE SEQUENCE</scope>
    <source>
        <strain evidence="4">CGMCC 4.3508</strain>
    </source>
</reference>
<evidence type="ECO:0000313" key="5">
    <source>
        <dbReference type="Proteomes" id="UP000638263"/>
    </source>
</evidence>
<organism evidence="4 5">
    <name type="scientific">Nocardia jinanensis</name>
    <dbReference type="NCBI Taxonomy" id="382504"/>
    <lineage>
        <taxon>Bacteria</taxon>
        <taxon>Bacillati</taxon>
        <taxon>Actinomycetota</taxon>
        <taxon>Actinomycetes</taxon>
        <taxon>Mycobacteriales</taxon>
        <taxon>Nocardiaceae</taxon>
        <taxon>Nocardia</taxon>
    </lineage>
</organism>
<sequence>MDVDRSDNLPTEKRRRRTDRERAQNNDFAGLRLLPHTPHPHGCRRPAESRAYPGFYRGPVIRTAALAHIRDRRLIQTRSTGKTVFYMAGGKIDSGESALQALHREVREELGVGVAAVSELGVFEAEAYGHIAGTRLHMTCFLAEVTAEPSALGEIAEFRYFTGGEYAAMPEVAPGSLLVFEHLHRLDLIDW</sequence>
<dbReference type="Pfam" id="PF00293">
    <property type="entry name" value="NUDIX"/>
    <property type="match status" value="1"/>
</dbReference>
<dbReference type="EMBL" id="BMMH01000012">
    <property type="protein sequence ID" value="GGL30603.1"/>
    <property type="molecule type" value="Genomic_DNA"/>
</dbReference>
<feature type="compositionally biased region" description="Basic and acidic residues" evidence="2">
    <location>
        <begin position="1"/>
        <end position="24"/>
    </location>
</feature>
<accession>A0A917RTZ7</accession>
<reference evidence="4" key="1">
    <citation type="journal article" date="2014" name="Int. J. Syst. Evol. Microbiol.">
        <title>Complete genome sequence of Corynebacterium casei LMG S-19264T (=DSM 44701T), isolated from a smear-ripened cheese.</title>
        <authorList>
            <consortium name="US DOE Joint Genome Institute (JGI-PGF)"/>
            <person name="Walter F."/>
            <person name="Albersmeier A."/>
            <person name="Kalinowski J."/>
            <person name="Ruckert C."/>
        </authorList>
    </citation>
    <scope>NUCLEOTIDE SEQUENCE</scope>
    <source>
        <strain evidence="4">CGMCC 4.3508</strain>
    </source>
</reference>
<dbReference type="Gene3D" id="3.90.79.10">
    <property type="entry name" value="Nucleoside Triphosphate Pyrophosphohydrolase"/>
    <property type="match status" value="1"/>
</dbReference>
<feature type="domain" description="Nudix hydrolase" evidence="3">
    <location>
        <begin position="56"/>
        <end position="185"/>
    </location>
</feature>
<evidence type="ECO:0000313" key="4">
    <source>
        <dbReference type="EMBL" id="GGL30603.1"/>
    </source>
</evidence>
<dbReference type="InterPro" id="IPR015797">
    <property type="entry name" value="NUDIX_hydrolase-like_dom_sf"/>
</dbReference>
<feature type="region of interest" description="Disordered" evidence="2">
    <location>
        <begin position="1"/>
        <end position="26"/>
    </location>
</feature>
<evidence type="ECO:0000259" key="3">
    <source>
        <dbReference type="PROSITE" id="PS51462"/>
    </source>
</evidence>
<protein>
    <recommendedName>
        <fullName evidence="3">Nudix hydrolase domain-containing protein</fullName>
    </recommendedName>
</protein>
<dbReference type="AlphaFoldDB" id="A0A917RTZ7"/>
<dbReference type="PROSITE" id="PS51462">
    <property type="entry name" value="NUDIX"/>
    <property type="match status" value="1"/>
</dbReference>
<name>A0A917RTZ7_9NOCA</name>
<dbReference type="PROSITE" id="PS00893">
    <property type="entry name" value="NUDIX_BOX"/>
    <property type="match status" value="1"/>
</dbReference>
<proteinExistence type="predicted"/>
<dbReference type="InterPro" id="IPR020084">
    <property type="entry name" value="NUDIX_hydrolase_CS"/>
</dbReference>
<dbReference type="GO" id="GO:0016787">
    <property type="term" value="F:hydrolase activity"/>
    <property type="evidence" value="ECO:0007669"/>
    <property type="project" value="UniProtKB-KW"/>
</dbReference>
<gene>
    <name evidence="4" type="ORF">GCM10011588_51690</name>
</gene>
<dbReference type="SUPFAM" id="SSF55811">
    <property type="entry name" value="Nudix"/>
    <property type="match status" value="1"/>
</dbReference>